<dbReference type="GeneID" id="63769261"/>
<keyword evidence="2" id="KW-1185">Reference proteome</keyword>
<reference evidence="2" key="1">
    <citation type="journal article" date="2017" name="Genome Biol.">
        <title>Comparative genomics reveals high biological diversity and specific adaptations in the industrially and medically important fungal genus Aspergillus.</title>
        <authorList>
            <person name="de Vries R.P."/>
            <person name="Riley R."/>
            <person name="Wiebenga A."/>
            <person name="Aguilar-Osorio G."/>
            <person name="Amillis S."/>
            <person name="Uchima C.A."/>
            <person name="Anderluh G."/>
            <person name="Asadollahi M."/>
            <person name="Askin M."/>
            <person name="Barry K."/>
            <person name="Battaglia E."/>
            <person name="Bayram O."/>
            <person name="Benocci T."/>
            <person name="Braus-Stromeyer S.A."/>
            <person name="Caldana C."/>
            <person name="Canovas D."/>
            <person name="Cerqueira G.C."/>
            <person name="Chen F."/>
            <person name="Chen W."/>
            <person name="Choi C."/>
            <person name="Clum A."/>
            <person name="Dos Santos R.A."/>
            <person name="Damasio A.R."/>
            <person name="Diallinas G."/>
            <person name="Emri T."/>
            <person name="Fekete E."/>
            <person name="Flipphi M."/>
            <person name="Freyberg S."/>
            <person name="Gallo A."/>
            <person name="Gournas C."/>
            <person name="Habgood R."/>
            <person name="Hainaut M."/>
            <person name="Harispe M.L."/>
            <person name="Henrissat B."/>
            <person name="Hilden K.S."/>
            <person name="Hope R."/>
            <person name="Hossain A."/>
            <person name="Karabika E."/>
            <person name="Karaffa L."/>
            <person name="Karanyi Z."/>
            <person name="Krasevec N."/>
            <person name="Kuo A."/>
            <person name="Kusch H."/>
            <person name="LaButti K."/>
            <person name="Lagendijk E.L."/>
            <person name="Lapidus A."/>
            <person name="Levasseur A."/>
            <person name="Lindquist E."/>
            <person name="Lipzen A."/>
            <person name="Logrieco A.F."/>
            <person name="MacCabe A."/>
            <person name="Maekelae M.R."/>
            <person name="Malavazi I."/>
            <person name="Melin P."/>
            <person name="Meyer V."/>
            <person name="Mielnichuk N."/>
            <person name="Miskei M."/>
            <person name="Molnar A.P."/>
            <person name="Mule G."/>
            <person name="Ngan C.Y."/>
            <person name="Orejas M."/>
            <person name="Orosz E."/>
            <person name="Ouedraogo J.P."/>
            <person name="Overkamp K.M."/>
            <person name="Park H.-S."/>
            <person name="Perrone G."/>
            <person name="Piumi F."/>
            <person name="Punt P.J."/>
            <person name="Ram A.F."/>
            <person name="Ramon A."/>
            <person name="Rauscher S."/>
            <person name="Record E."/>
            <person name="Riano-Pachon D.M."/>
            <person name="Robert V."/>
            <person name="Roehrig J."/>
            <person name="Ruller R."/>
            <person name="Salamov A."/>
            <person name="Salih N.S."/>
            <person name="Samson R.A."/>
            <person name="Sandor E."/>
            <person name="Sanguinetti M."/>
            <person name="Schuetze T."/>
            <person name="Sepcic K."/>
            <person name="Shelest E."/>
            <person name="Sherlock G."/>
            <person name="Sophianopoulou V."/>
            <person name="Squina F.M."/>
            <person name="Sun H."/>
            <person name="Susca A."/>
            <person name="Todd R.B."/>
            <person name="Tsang A."/>
            <person name="Unkles S.E."/>
            <person name="van de Wiele N."/>
            <person name="van Rossen-Uffink D."/>
            <person name="Oliveira J.V."/>
            <person name="Vesth T.C."/>
            <person name="Visser J."/>
            <person name="Yu J.-H."/>
            <person name="Zhou M."/>
            <person name="Andersen M.R."/>
            <person name="Archer D.B."/>
            <person name="Baker S.E."/>
            <person name="Benoit I."/>
            <person name="Brakhage A.A."/>
            <person name="Braus G.H."/>
            <person name="Fischer R."/>
            <person name="Frisvad J.C."/>
            <person name="Goldman G.H."/>
            <person name="Houbraken J."/>
            <person name="Oakley B."/>
            <person name="Pocsi I."/>
            <person name="Scazzocchio C."/>
            <person name="Seiboth B."/>
            <person name="vanKuyk P.A."/>
            <person name="Wortman J."/>
            <person name="Dyer P.S."/>
            <person name="Grigoriev I.V."/>
        </authorList>
    </citation>
    <scope>NUCLEOTIDE SEQUENCE [LARGE SCALE GENOMIC DNA]</scope>
    <source>
        <strain evidence="2">CBS 593.65</strain>
    </source>
</reference>
<organism evidence="1 2">
    <name type="scientific">Aspergillus sydowii CBS 593.65</name>
    <dbReference type="NCBI Taxonomy" id="1036612"/>
    <lineage>
        <taxon>Eukaryota</taxon>
        <taxon>Fungi</taxon>
        <taxon>Dikarya</taxon>
        <taxon>Ascomycota</taxon>
        <taxon>Pezizomycotina</taxon>
        <taxon>Eurotiomycetes</taxon>
        <taxon>Eurotiomycetidae</taxon>
        <taxon>Eurotiales</taxon>
        <taxon>Aspergillaceae</taxon>
        <taxon>Aspergillus</taxon>
        <taxon>Aspergillus subgen. Nidulantes</taxon>
    </lineage>
</organism>
<sequence length="523" mass="59694">MGHDLPFELVAQIAHHRRDDSQRFLTQYALVGRTWQAVFEPLIYDRVCIHSELFEAEKGATSIEALRSRAPHVLARHKMIREILYCIILPWDLPDYERLIVRTPAQTYSPHSLIRRANNEVFEAAIVKLFGLLTCIDAEQRVTIRIETIGRAKGHEPGTLSWHRSGAARGKRAVRPYRAGFSNRSVPLRRAPCVDRIIADGEWLYPGKGPSEKPYSKRIRPEAACWIAQACPTLSAFEWEIDDIALPEHLEYAQDQRKYFAQALPHLPATLQTFKLQSLTIELLHESLPAPVLCSKEHDLLSTNLHHLSVQLRELHLEDVPLANDFLCPLDGQGTPRGESLHWPNLENIQISRLDFLPSGEWLKDPGPIVDQDLVIGDIDDPDFDYAEAVERLNGPHPSHTGQIFWDRDFVNRELYLLSCISLGYAARGMPRLHHMLVEYTEALAVGTDMSFYREKGEVEATLTWDGNAINRHEPDERVAHAWRFALSGLVKTESALANEPMYDFVRYKAQVPWNDPEATRAR</sequence>
<dbReference type="STRING" id="1036612.A0A1L9SYV1"/>
<proteinExistence type="predicted"/>
<protein>
    <recommendedName>
        <fullName evidence="3">F-box domain-containing protein</fullName>
    </recommendedName>
</protein>
<evidence type="ECO:0000313" key="1">
    <source>
        <dbReference type="EMBL" id="OJJ52213.1"/>
    </source>
</evidence>
<dbReference type="RefSeq" id="XP_040696019.1">
    <property type="nucleotide sequence ID" value="XM_040853188.1"/>
</dbReference>
<dbReference type="AlphaFoldDB" id="A0A1L9SYV1"/>
<accession>A0A1L9SYV1</accession>
<dbReference type="OrthoDB" id="4802432at2759"/>
<name>A0A1L9SYV1_9EURO</name>
<gene>
    <name evidence="1" type="ORF">ASPSYDRAFT_95905</name>
</gene>
<dbReference type="EMBL" id="KV878604">
    <property type="protein sequence ID" value="OJJ52213.1"/>
    <property type="molecule type" value="Genomic_DNA"/>
</dbReference>
<dbReference type="VEuPathDB" id="FungiDB:ASPSYDRAFT_95905"/>
<dbReference type="Proteomes" id="UP000184356">
    <property type="component" value="Unassembled WGS sequence"/>
</dbReference>
<evidence type="ECO:0008006" key="3">
    <source>
        <dbReference type="Google" id="ProtNLM"/>
    </source>
</evidence>
<evidence type="ECO:0000313" key="2">
    <source>
        <dbReference type="Proteomes" id="UP000184356"/>
    </source>
</evidence>